<accession>A0A143HD21</accession>
<dbReference type="Pfam" id="PF06013">
    <property type="entry name" value="WXG100"/>
    <property type="match status" value="1"/>
</dbReference>
<organism evidence="1 2">
    <name type="scientific">Rummeliibacillus stabekisii</name>
    <dbReference type="NCBI Taxonomy" id="241244"/>
    <lineage>
        <taxon>Bacteria</taxon>
        <taxon>Bacillati</taxon>
        <taxon>Bacillota</taxon>
        <taxon>Bacilli</taxon>
        <taxon>Bacillales</taxon>
        <taxon>Caryophanaceae</taxon>
        <taxon>Rummeliibacillus</taxon>
    </lineage>
</organism>
<dbReference type="KEGG" id="rst:ATY39_07895"/>
<reference evidence="1 2" key="1">
    <citation type="journal article" date="2016" name="Genome Announc.">
        <title>Whole-Genome Sequence of Rummeliibacillus stabekisii Strain PP9 Isolated from Antarctic Soil.</title>
        <authorList>
            <person name="da Mota F.F."/>
            <person name="Vollu R.E."/>
            <person name="Jurelevicius D."/>
            <person name="Seldin L."/>
        </authorList>
    </citation>
    <scope>NUCLEOTIDE SEQUENCE [LARGE SCALE GENOMIC DNA]</scope>
    <source>
        <strain evidence="1 2">PP9</strain>
    </source>
</reference>
<evidence type="ECO:0000313" key="1">
    <source>
        <dbReference type="EMBL" id="AMW99395.1"/>
    </source>
</evidence>
<dbReference type="InterPro" id="IPR010310">
    <property type="entry name" value="T7SS_ESAT-6-like"/>
</dbReference>
<proteinExistence type="predicted"/>
<dbReference type="EMBL" id="CP014806">
    <property type="protein sequence ID" value="AMW99395.1"/>
    <property type="molecule type" value="Genomic_DNA"/>
</dbReference>
<dbReference type="STRING" id="241244.ATY39_07895"/>
<sequence length="101" mass="11119">MSQDVEINGSQLNEAIAQAKVIKRALYDAKASAEGFSSTLSGSEWSGRAKDEFTAFLDIIIQYHDDICGAAQKNLESLEKLKKHMDELMQEDIVVEVEGIG</sequence>
<dbReference type="OrthoDB" id="2224332at2"/>
<reference evidence="2" key="2">
    <citation type="submission" date="2016-03" db="EMBL/GenBank/DDBJ databases">
        <authorList>
            <person name="Ploux O."/>
        </authorList>
    </citation>
    <scope>NUCLEOTIDE SEQUENCE [LARGE SCALE GENOMIC DNA]</scope>
    <source>
        <strain evidence="2">PP9</strain>
    </source>
</reference>
<gene>
    <name evidence="1" type="ORF">ATY39_07895</name>
</gene>
<name>A0A143HD21_9BACL</name>
<evidence type="ECO:0000313" key="2">
    <source>
        <dbReference type="Proteomes" id="UP000076021"/>
    </source>
</evidence>
<keyword evidence="2" id="KW-1185">Reference proteome</keyword>
<dbReference type="AlphaFoldDB" id="A0A143HD21"/>
<dbReference type="Proteomes" id="UP000076021">
    <property type="component" value="Chromosome"/>
</dbReference>
<protein>
    <submittedName>
        <fullName evidence="1">Uncharacterized protein</fullName>
    </submittedName>
</protein>
<dbReference type="RefSeq" id="WP_066788226.1">
    <property type="nucleotide sequence ID" value="NZ_BJVD01000006.1"/>
</dbReference>